<dbReference type="Gene3D" id="2.60.40.1500">
    <property type="entry name" value="Glycosyl hydrolase domain, family 39"/>
    <property type="match status" value="1"/>
</dbReference>
<dbReference type="InterPro" id="IPR000514">
    <property type="entry name" value="Glyco_hydro_39"/>
</dbReference>
<dbReference type="Pfam" id="PF07883">
    <property type="entry name" value="Cupin_2"/>
    <property type="match status" value="1"/>
</dbReference>
<dbReference type="SMART" id="SM00342">
    <property type="entry name" value="HTH_ARAC"/>
    <property type="match status" value="1"/>
</dbReference>
<dbReference type="PROSITE" id="PS01124">
    <property type="entry name" value="HTH_ARAC_FAMILY_2"/>
    <property type="match status" value="1"/>
</dbReference>
<dbReference type="GO" id="GO:0043565">
    <property type="term" value="F:sequence-specific DNA binding"/>
    <property type="evidence" value="ECO:0007669"/>
    <property type="project" value="InterPro"/>
</dbReference>
<feature type="active site" description="Proton donor" evidence="7">
    <location>
        <position position="484"/>
    </location>
</feature>
<feature type="domain" description="HTH araC/xylS-type" evidence="8">
    <location>
        <begin position="175"/>
        <end position="274"/>
    </location>
</feature>
<dbReference type="GO" id="GO:0004553">
    <property type="term" value="F:hydrolase activity, hydrolyzing O-glycosyl compounds"/>
    <property type="evidence" value="ECO:0007669"/>
    <property type="project" value="InterPro"/>
</dbReference>
<dbReference type="SUPFAM" id="SSF51445">
    <property type="entry name" value="(Trans)glycosidases"/>
    <property type="match status" value="1"/>
</dbReference>
<dbReference type="AlphaFoldDB" id="A0AAX3N016"/>
<dbReference type="InterPro" id="IPR049166">
    <property type="entry name" value="GH39_cat"/>
</dbReference>
<comment type="similarity">
    <text evidence="1">Belongs to the glycosyl hydrolase 39 family.</text>
</comment>
<evidence type="ECO:0000256" key="7">
    <source>
        <dbReference type="PIRSR" id="PIRSR600514-1"/>
    </source>
</evidence>
<keyword evidence="5" id="KW-0804">Transcription</keyword>
<dbReference type="InterPro" id="IPR017853">
    <property type="entry name" value="GH"/>
</dbReference>
<evidence type="ECO:0000256" key="6">
    <source>
        <dbReference type="ARBA" id="ARBA00023295"/>
    </source>
</evidence>
<dbReference type="InterPro" id="IPR018060">
    <property type="entry name" value="HTH_AraC"/>
</dbReference>
<dbReference type="Gene3D" id="3.20.20.80">
    <property type="entry name" value="Glycosidases"/>
    <property type="match status" value="1"/>
</dbReference>
<keyword evidence="4" id="KW-0238">DNA-binding</keyword>
<evidence type="ECO:0000313" key="9">
    <source>
        <dbReference type="EMBL" id="WDH82907.1"/>
    </source>
</evidence>
<reference evidence="9" key="1">
    <citation type="submission" date="2023-02" db="EMBL/GenBank/DDBJ databases">
        <title>Pathogen: clinical or host-associated sample.</title>
        <authorList>
            <person name="Hergert J."/>
            <person name="Casey R."/>
            <person name="Wagner J."/>
            <person name="Young E.L."/>
            <person name="Oakeson K.F."/>
        </authorList>
    </citation>
    <scope>NUCLEOTIDE SEQUENCE</scope>
    <source>
        <strain evidence="9">2022CK-00830</strain>
    </source>
</reference>
<evidence type="ECO:0000256" key="5">
    <source>
        <dbReference type="ARBA" id="ARBA00023163"/>
    </source>
</evidence>
<dbReference type="Proteomes" id="UP001220962">
    <property type="component" value="Chromosome"/>
</dbReference>
<dbReference type="SUPFAM" id="SSF51011">
    <property type="entry name" value="Glycosyl hydrolase domain"/>
    <property type="match status" value="1"/>
</dbReference>
<dbReference type="InterPro" id="IPR009057">
    <property type="entry name" value="Homeodomain-like_sf"/>
</dbReference>
<keyword evidence="6" id="KW-0326">Glycosidase</keyword>
<evidence type="ECO:0000256" key="4">
    <source>
        <dbReference type="ARBA" id="ARBA00023125"/>
    </source>
</evidence>
<sequence length="842" mass="98300">MPRTIYELVEIDDKLPFDVSLHQVNYVPSHWHNSVEIIFVLNGKLEVRVGTETQTITEGDICLINQSHVHEVVGLTSNIIATFLVPVPYLKVHVQGIDQMYFDALAGKPDIEDNESYRRIRHLLAELVLLKYKRGKVYELDMQTRMLSVFAILIKQFRNDPVQGAVNEKYKERMLSIINYIDDHYKEPISLQALAEREYLSVPYLSKFFSENIGLNFQSYLTSIRLKYAVEELLRNEGTSVADIGSNHGFPNMKSFYTAFKNKYHKTPNEYRQQYERSISTPSHAPDFSTSYAEFSQTRALDIIEQFLEYMKQEENTETSVLIGRTSTARQVNVTHSKRSIQHTWKNLITIGKAKEGLHADVQDQLRYLQARCPFNYLRFHGIFDDEMMVYDEVDGEPRYHFRLTDQLFDFLLSIGIRPFIELGFMPSKLAQDPEQTVFRNKSCVSPPISIRMWCELIDHFVRHCVNRYGLKEVSSWRFEFWNEPELAYFWPGSQDEYKEMYLQTYRTLKSISTELQIGAPGRILMIPYDWFAGPFYQFCRENNAIPDFIPVHYYPNELVPETEETHRQSYPDLIHKKMNIFSGISKDSDRLNKMLNQELTIMKREGLDHLPIHITEFNSTTDHRELTNDTLYKAAYIAKNIVENLDKVESFGYWVLSDNIEEFTASCHLYHGGMGLMTQYGIPKAAMLSYELLSKLGDQLLDQGEGFIVTRNKEAYQILAYNYCHYDELYLAGDVSLIHQTSRYHRFKDEKILNLEIALRGLPECNFRITRQKLTRQQGSSYDAWVRMGAPEQLSLEDIQYLKSTALPERFTEVRTPNEAQSFVFELEPHAVELIEISPLL</sequence>
<gene>
    <name evidence="9" type="ORF">PUW23_01150</name>
</gene>
<dbReference type="Pfam" id="PF12833">
    <property type="entry name" value="HTH_18"/>
    <property type="match status" value="1"/>
</dbReference>
<dbReference type="PANTHER" id="PTHR43280">
    <property type="entry name" value="ARAC-FAMILY TRANSCRIPTIONAL REGULATOR"/>
    <property type="match status" value="1"/>
</dbReference>
<dbReference type="PRINTS" id="PR00745">
    <property type="entry name" value="GLHYDRLASE39"/>
</dbReference>
<accession>A0AAX3N016</accession>
<dbReference type="InterPro" id="IPR014710">
    <property type="entry name" value="RmlC-like_jellyroll"/>
</dbReference>
<evidence type="ECO:0000256" key="1">
    <source>
        <dbReference type="ARBA" id="ARBA00008875"/>
    </source>
</evidence>
<dbReference type="Pfam" id="PF01229">
    <property type="entry name" value="Glyco_hydro_39"/>
    <property type="match status" value="1"/>
</dbReference>
<dbReference type="SUPFAM" id="SSF51182">
    <property type="entry name" value="RmlC-like cupins"/>
    <property type="match status" value="1"/>
</dbReference>
<dbReference type="PANTHER" id="PTHR43280:SF2">
    <property type="entry name" value="HTH-TYPE TRANSCRIPTIONAL REGULATOR EXSA"/>
    <property type="match status" value="1"/>
</dbReference>
<evidence type="ECO:0000256" key="3">
    <source>
        <dbReference type="ARBA" id="ARBA00023015"/>
    </source>
</evidence>
<dbReference type="GO" id="GO:0003700">
    <property type="term" value="F:DNA-binding transcription factor activity"/>
    <property type="evidence" value="ECO:0007669"/>
    <property type="project" value="InterPro"/>
</dbReference>
<dbReference type="GO" id="GO:0005975">
    <property type="term" value="P:carbohydrate metabolic process"/>
    <property type="evidence" value="ECO:0007669"/>
    <property type="project" value="InterPro"/>
</dbReference>
<dbReference type="SUPFAM" id="SSF46689">
    <property type="entry name" value="Homeodomain-like"/>
    <property type="match status" value="2"/>
</dbReference>
<organism evidence="9 10">
    <name type="scientific">Paenibacillus urinalis</name>
    <dbReference type="NCBI Taxonomy" id="521520"/>
    <lineage>
        <taxon>Bacteria</taxon>
        <taxon>Bacillati</taxon>
        <taxon>Bacillota</taxon>
        <taxon>Bacilli</taxon>
        <taxon>Bacillales</taxon>
        <taxon>Paenibacillaceae</taxon>
        <taxon>Paenibacillus</taxon>
    </lineage>
</organism>
<evidence type="ECO:0000313" key="10">
    <source>
        <dbReference type="Proteomes" id="UP001220962"/>
    </source>
</evidence>
<dbReference type="InterPro" id="IPR013096">
    <property type="entry name" value="Cupin_2"/>
</dbReference>
<dbReference type="Gene3D" id="2.60.120.10">
    <property type="entry name" value="Jelly Rolls"/>
    <property type="match status" value="1"/>
</dbReference>
<keyword evidence="3" id="KW-0805">Transcription regulation</keyword>
<name>A0AAX3N016_9BACL</name>
<protein>
    <submittedName>
        <fullName evidence="9">Helix-turn-helix domain-containing protein</fullName>
    </submittedName>
</protein>
<dbReference type="RefSeq" id="WP_274359251.1">
    <property type="nucleotide sequence ID" value="NZ_CP118101.1"/>
</dbReference>
<dbReference type="Gene3D" id="1.10.10.60">
    <property type="entry name" value="Homeodomain-like"/>
    <property type="match status" value="2"/>
</dbReference>
<proteinExistence type="inferred from homology"/>
<dbReference type="EMBL" id="CP118101">
    <property type="protein sequence ID" value="WDH82907.1"/>
    <property type="molecule type" value="Genomic_DNA"/>
</dbReference>
<dbReference type="InterPro" id="IPR011051">
    <property type="entry name" value="RmlC_Cupin_sf"/>
</dbReference>
<keyword evidence="2" id="KW-0378">Hydrolase</keyword>
<evidence type="ECO:0000259" key="8">
    <source>
        <dbReference type="PROSITE" id="PS01124"/>
    </source>
</evidence>
<evidence type="ECO:0000256" key="2">
    <source>
        <dbReference type="ARBA" id="ARBA00022801"/>
    </source>
</evidence>